<comment type="caution">
    <text evidence="2">The sequence shown here is derived from an EMBL/GenBank/DDBJ whole genome shotgun (WGS) entry which is preliminary data.</text>
</comment>
<gene>
    <name evidence="2" type="ORF">J2S18_003168</name>
</gene>
<keyword evidence="3" id="KW-1185">Reference proteome</keyword>
<dbReference type="Proteomes" id="UP001228504">
    <property type="component" value="Unassembled WGS sequence"/>
</dbReference>
<feature type="transmembrane region" description="Helical" evidence="1">
    <location>
        <begin position="59"/>
        <end position="78"/>
    </location>
</feature>
<reference evidence="2 3" key="1">
    <citation type="submission" date="2023-07" db="EMBL/GenBank/DDBJ databases">
        <title>Genomic Encyclopedia of Type Strains, Phase IV (KMG-IV): sequencing the most valuable type-strain genomes for metagenomic binning, comparative biology and taxonomic classification.</title>
        <authorList>
            <person name="Goeker M."/>
        </authorList>
    </citation>
    <scope>NUCLEOTIDE SEQUENCE [LARGE SCALE GENOMIC DNA]</scope>
    <source>
        <strain evidence="2 3">DSM 20694</strain>
    </source>
</reference>
<feature type="transmembrane region" description="Helical" evidence="1">
    <location>
        <begin position="7"/>
        <end position="25"/>
    </location>
</feature>
<keyword evidence="1" id="KW-1133">Transmembrane helix</keyword>
<evidence type="ECO:0000313" key="3">
    <source>
        <dbReference type="Proteomes" id="UP001228504"/>
    </source>
</evidence>
<evidence type="ECO:0000256" key="1">
    <source>
        <dbReference type="SAM" id="Phobius"/>
    </source>
</evidence>
<proteinExistence type="predicted"/>
<dbReference type="EMBL" id="JAUSUF010000020">
    <property type="protein sequence ID" value="MDQ0151191.1"/>
    <property type="molecule type" value="Genomic_DNA"/>
</dbReference>
<keyword evidence="1" id="KW-0812">Transmembrane</keyword>
<protein>
    <submittedName>
        <fullName evidence="2">Membrane protein</fullName>
    </submittedName>
</protein>
<name>A0ABT9UXZ6_9FIRM</name>
<organism evidence="2 3">
    <name type="scientific">Eubacterium multiforme</name>
    <dbReference type="NCBI Taxonomy" id="83339"/>
    <lineage>
        <taxon>Bacteria</taxon>
        <taxon>Bacillati</taxon>
        <taxon>Bacillota</taxon>
        <taxon>Clostridia</taxon>
        <taxon>Eubacteriales</taxon>
        <taxon>Eubacteriaceae</taxon>
        <taxon>Eubacterium</taxon>
    </lineage>
</organism>
<sequence>MNIISNLIDILIPLSMIILGLILIFDPPKKINEFYGYRTSRSMKTKETWDFANNHLGKLWLIFGIFSFAFTVALKSTLSINNESISIICLIGSLTCMFIPLVVVDRELKENFDDLGKFKS</sequence>
<dbReference type="Pfam" id="PF13630">
    <property type="entry name" value="SdpI"/>
    <property type="match status" value="1"/>
</dbReference>
<evidence type="ECO:0000313" key="2">
    <source>
        <dbReference type="EMBL" id="MDQ0151191.1"/>
    </source>
</evidence>
<dbReference type="RefSeq" id="WP_307488214.1">
    <property type="nucleotide sequence ID" value="NZ_JAUSUF010000020.1"/>
</dbReference>
<feature type="transmembrane region" description="Helical" evidence="1">
    <location>
        <begin position="85"/>
        <end position="104"/>
    </location>
</feature>
<accession>A0ABT9UXZ6</accession>
<dbReference type="InterPro" id="IPR025962">
    <property type="entry name" value="SdpI/YhfL"/>
</dbReference>
<keyword evidence="1" id="KW-0472">Membrane</keyword>